<evidence type="ECO:0000313" key="2">
    <source>
        <dbReference type="WBParaSite" id="ES5_v2.g9798.t1"/>
    </source>
</evidence>
<dbReference type="Proteomes" id="UP000887579">
    <property type="component" value="Unplaced"/>
</dbReference>
<accession>A0AC34GZC2</accession>
<sequence>MSSAQQEAQKWPKFVDLSFKFDNQNILLSFKEFKDVYQLHFTQLGKFGQVIEIIHPRHSSEQLPGTYQPIEYETKQLLGPDSAESDLFIRRLVGVLKAVNRCRKPTLVFLGLDGFNQTLFQTALDKIEECLRL</sequence>
<protein>
    <submittedName>
        <fullName evidence="2">Proteasome assembly chaperone 3</fullName>
    </submittedName>
</protein>
<proteinExistence type="predicted"/>
<evidence type="ECO:0000313" key="1">
    <source>
        <dbReference type="Proteomes" id="UP000887579"/>
    </source>
</evidence>
<reference evidence="2" key="1">
    <citation type="submission" date="2022-11" db="UniProtKB">
        <authorList>
            <consortium name="WormBaseParasite"/>
        </authorList>
    </citation>
    <scope>IDENTIFICATION</scope>
</reference>
<organism evidence="1 2">
    <name type="scientific">Panagrolaimus sp. ES5</name>
    <dbReference type="NCBI Taxonomy" id="591445"/>
    <lineage>
        <taxon>Eukaryota</taxon>
        <taxon>Metazoa</taxon>
        <taxon>Ecdysozoa</taxon>
        <taxon>Nematoda</taxon>
        <taxon>Chromadorea</taxon>
        <taxon>Rhabditida</taxon>
        <taxon>Tylenchina</taxon>
        <taxon>Panagrolaimomorpha</taxon>
        <taxon>Panagrolaimoidea</taxon>
        <taxon>Panagrolaimidae</taxon>
        <taxon>Panagrolaimus</taxon>
    </lineage>
</organism>
<dbReference type="WBParaSite" id="ES5_v2.g9798.t1">
    <property type="protein sequence ID" value="ES5_v2.g9798.t1"/>
    <property type="gene ID" value="ES5_v2.g9798"/>
</dbReference>
<name>A0AC34GZC2_9BILA</name>